<comment type="caution">
    <text evidence="3">The sequence shown here is derived from an EMBL/GenBank/DDBJ whole genome shotgun (WGS) entry which is preliminary data.</text>
</comment>
<dbReference type="InterPro" id="IPR007325">
    <property type="entry name" value="KFase/CYL"/>
</dbReference>
<reference evidence="3 4" key="1">
    <citation type="journal article" date="2023" name="G3 (Bethesda)">
        <title>A chromosome-level genome assembly of Zasmidium syzygii isolated from banana leaves.</title>
        <authorList>
            <person name="van Westerhoven A.C."/>
            <person name="Mehrabi R."/>
            <person name="Talebi R."/>
            <person name="Steentjes M.B.F."/>
            <person name="Corcolon B."/>
            <person name="Chong P.A."/>
            <person name="Kema G.H.J."/>
            <person name="Seidl M.F."/>
        </authorList>
    </citation>
    <scope>NUCLEOTIDE SEQUENCE [LARGE SCALE GENOMIC DNA]</scope>
    <source>
        <strain evidence="3 4">P124</strain>
    </source>
</reference>
<sequence>MRLDPSARTLPKRAELEDTPGHPVGARWLWGEDDELGRLNLLTPECTAAAAKLITSGQVVNLNLRADLPDPPVFGRERFKHTIKPLGGPGNDDLYELNTQSGSQWDGFRHVATKHNGEWIFYNGITQHDIETTSKMGMEPWAKHGIVGRAVLLDIWHFLKESYDPFTSRPITYKEIQDCAKAQGVEFQYGDILILRTGWVDRYLQKSHAERDKLGEVVGLDHEFVGVEQTQEVIDFLHDNYFSVVAGDQPGFEKWPPPKDPVLHSILLPLWGLPIGEMWDLEELAQVCRQKGQYAFFFASTPANVAGGVGSVSNAMAIF</sequence>
<evidence type="ECO:0000313" key="3">
    <source>
        <dbReference type="EMBL" id="KAK4499763.1"/>
    </source>
</evidence>
<protein>
    <recommendedName>
        <fullName evidence="5">Cyclase</fullName>
    </recommendedName>
</protein>
<dbReference type="EMBL" id="JAXOVC010000006">
    <property type="protein sequence ID" value="KAK4499763.1"/>
    <property type="molecule type" value="Genomic_DNA"/>
</dbReference>
<dbReference type="InterPro" id="IPR037175">
    <property type="entry name" value="KFase_sf"/>
</dbReference>
<name>A0ABR0EFC2_ZASCE</name>
<organism evidence="3 4">
    <name type="scientific">Zasmidium cellare</name>
    <name type="common">Wine cellar mold</name>
    <name type="synonym">Racodium cellare</name>
    <dbReference type="NCBI Taxonomy" id="395010"/>
    <lineage>
        <taxon>Eukaryota</taxon>
        <taxon>Fungi</taxon>
        <taxon>Dikarya</taxon>
        <taxon>Ascomycota</taxon>
        <taxon>Pezizomycotina</taxon>
        <taxon>Dothideomycetes</taxon>
        <taxon>Dothideomycetidae</taxon>
        <taxon>Mycosphaerellales</taxon>
        <taxon>Mycosphaerellaceae</taxon>
        <taxon>Zasmidium</taxon>
    </lineage>
</organism>
<evidence type="ECO:0000313" key="4">
    <source>
        <dbReference type="Proteomes" id="UP001305779"/>
    </source>
</evidence>
<dbReference type="Gene3D" id="3.50.30.50">
    <property type="entry name" value="Putative cyclase"/>
    <property type="match status" value="1"/>
</dbReference>
<dbReference type="Pfam" id="PF04199">
    <property type="entry name" value="Cyclase"/>
    <property type="match status" value="1"/>
</dbReference>
<comment type="similarity">
    <text evidence="1">Belongs to the Cyclase 1 superfamily.</text>
</comment>
<keyword evidence="4" id="KW-1185">Reference proteome</keyword>
<proteinExistence type="inferred from homology"/>
<dbReference type="Proteomes" id="UP001305779">
    <property type="component" value="Unassembled WGS sequence"/>
</dbReference>
<gene>
    <name evidence="3" type="ORF">PRZ48_007949</name>
</gene>
<evidence type="ECO:0000256" key="1">
    <source>
        <dbReference type="ARBA" id="ARBA00007865"/>
    </source>
</evidence>
<feature type="region of interest" description="Disordered" evidence="2">
    <location>
        <begin position="1"/>
        <end position="22"/>
    </location>
</feature>
<dbReference type="SUPFAM" id="SSF102198">
    <property type="entry name" value="Putative cyclase"/>
    <property type="match status" value="1"/>
</dbReference>
<dbReference type="PANTHER" id="PTHR34861">
    <property type="match status" value="1"/>
</dbReference>
<evidence type="ECO:0008006" key="5">
    <source>
        <dbReference type="Google" id="ProtNLM"/>
    </source>
</evidence>
<evidence type="ECO:0000256" key="2">
    <source>
        <dbReference type="SAM" id="MobiDB-lite"/>
    </source>
</evidence>
<dbReference type="PANTHER" id="PTHR34861:SF10">
    <property type="entry name" value="CYCLASE"/>
    <property type="match status" value="1"/>
</dbReference>
<accession>A0ABR0EFC2</accession>